<dbReference type="OMA" id="HADSWFY"/>
<dbReference type="HOGENOM" id="CLU_872293_0_0_1"/>
<dbReference type="eggNOG" id="KOG0552">
    <property type="taxonomic scope" value="Eukaryota"/>
</dbReference>
<reference evidence="3 4" key="1">
    <citation type="journal article" date="2007" name="Nature">
        <title>Evolution of genes and genomes on the Drosophila phylogeny.</title>
        <authorList>
            <consortium name="Drosophila 12 Genomes Consortium"/>
            <person name="Clark A.G."/>
            <person name="Eisen M.B."/>
            <person name="Smith D.R."/>
            <person name="Bergman C.M."/>
            <person name="Oliver B."/>
            <person name="Markow T.A."/>
            <person name="Kaufman T.C."/>
            <person name="Kellis M."/>
            <person name="Gelbart W."/>
            <person name="Iyer V.N."/>
            <person name="Pollard D.A."/>
            <person name="Sackton T.B."/>
            <person name="Larracuente A.M."/>
            <person name="Singh N.D."/>
            <person name="Abad J.P."/>
            <person name="Abt D.N."/>
            <person name="Adryan B."/>
            <person name="Aguade M."/>
            <person name="Akashi H."/>
            <person name="Anderson W.W."/>
            <person name="Aquadro C.F."/>
            <person name="Ardell D.H."/>
            <person name="Arguello R."/>
            <person name="Artieri C.G."/>
            <person name="Barbash D.A."/>
            <person name="Barker D."/>
            <person name="Barsanti P."/>
            <person name="Batterham P."/>
            <person name="Batzoglou S."/>
            <person name="Begun D."/>
            <person name="Bhutkar A."/>
            <person name="Blanco E."/>
            <person name="Bosak S.A."/>
            <person name="Bradley R.K."/>
            <person name="Brand A.D."/>
            <person name="Brent M.R."/>
            <person name="Brooks A.N."/>
            <person name="Brown R.H."/>
            <person name="Butlin R.K."/>
            <person name="Caggese C."/>
            <person name="Calvi B.R."/>
            <person name="Bernardo de Carvalho A."/>
            <person name="Caspi A."/>
            <person name="Castrezana S."/>
            <person name="Celniker S.E."/>
            <person name="Chang J.L."/>
            <person name="Chapple C."/>
            <person name="Chatterji S."/>
            <person name="Chinwalla A."/>
            <person name="Civetta A."/>
            <person name="Clifton S.W."/>
            <person name="Comeron J.M."/>
            <person name="Costello J.C."/>
            <person name="Coyne J.A."/>
            <person name="Daub J."/>
            <person name="David R.G."/>
            <person name="Delcher A.L."/>
            <person name="Delehaunty K."/>
            <person name="Do C.B."/>
            <person name="Ebling H."/>
            <person name="Edwards K."/>
            <person name="Eickbush T."/>
            <person name="Evans J.D."/>
            <person name="Filipski A."/>
            <person name="Findeiss S."/>
            <person name="Freyhult E."/>
            <person name="Fulton L."/>
            <person name="Fulton R."/>
            <person name="Garcia A.C."/>
            <person name="Gardiner A."/>
            <person name="Garfield D.A."/>
            <person name="Garvin B.E."/>
            <person name="Gibson G."/>
            <person name="Gilbert D."/>
            <person name="Gnerre S."/>
            <person name="Godfrey J."/>
            <person name="Good R."/>
            <person name="Gotea V."/>
            <person name="Gravely B."/>
            <person name="Greenberg A.J."/>
            <person name="Griffiths-Jones S."/>
            <person name="Gross S."/>
            <person name="Guigo R."/>
            <person name="Gustafson E.A."/>
            <person name="Haerty W."/>
            <person name="Hahn M.W."/>
            <person name="Halligan D.L."/>
            <person name="Halpern A.L."/>
            <person name="Halter G.M."/>
            <person name="Han M.V."/>
            <person name="Heger A."/>
            <person name="Hillier L."/>
            <person name="Hinrichs A.S."/>
            <person name="Holmes I."/>
            <person name="Hoskins R.A."/>
            <person name="Hubisz M.J."/>
            <person name="Hultmark D."/>
            <person name="Huntley M.A."/>
            <person name="Jaffe D.B."/>
            <person name="Jagadeeshan S."/>
            <person name="Jeck W.R."/>
            <person name="Johnson J."/>
            <person name="Jones C.D."/>
            <person name="Jordan W.C."/>
            <person name="Karpen G.H."/>
            <person name="Kataoka E."/>
            <person name="Keightley P.D."/>
            <person name="Kheradpour P."/>
            <person name="Kirkness E.F."/>
            <person name="Koerich L.B."/>
            <person name="Kristiansen K."/>
            <person name="Kudrna D."/>
            <person name="Kulathinal R.J."/>
            <person name="Kumar S."/>
            <person name="Kwok R."/>
            <person name="Lander E."/>
            <person name="Langley C.H."/>
            <person name="Lapoint R."/>
            <person name="Lazzaro B.P."/>
            <person name="Lee S.J."/>
            <person name="Levesque L."/>
            <person name="Li R."/>
            <person name="Lin C.F."/>
            <person name="Lin M.F."/>
            <person name="Lindblad-Toh K."/>
            <person name="Llopart A."/>
            <person name="Long M."/>
            <person name="Low L."/>
            <person name="Lozovsky E."/>
            <person name="Lu J."/>
            <person name="Luo M."/>
            <person name="Machado C.A."/>
            <person name="Makalowski W."/>
            <person name="Marzo M."/>
            <person name="Matsuda M."/>
            <person name="Matzkin L."/>
            <person name="McAllister B."/>
            <person name="McBride C.S."/>
            <person name="McKernan B."/>
            <person name="McKernan K."/>
            <person name="Mendez-Lago M."/>
            <person name="Minx P."/>
            <person name="Mollenhauer M.U."/>
            <person name="Montooth K."/>
            <person name="Mount S.M."/>
            <person name="Mu X."/>
            <person name="Myers E."/>
            <person name="Negre B."/>
            <person name="Newfeld S."/>
            <person name="Nielsen R."/>
            <person name="Noor M.A."/>
            <person name="O'Grady P."/>
            <person name="Pachter L."/>
            <person name="Papaceit M."/>
            <person name="Parisi M.J."/>
            <person name="Parisi M."/>
            <person name="Parts L."/>
            <person name="Pedersen J.S."/>
            <person name="Pesole G."/>
            <person name="Phillippy A.M."/>
            <person name="Ponting C.P."/>
            <person name="Pop M."/>
            <person name="Porcelli D."/>
            <person name="Powell J.R."/>
            <person name="Prohaska S."/>
            <person name="Pruitt K."/>
            <person name="Puig M."/>
            <person name="Quesneville H."/>
            <person name="Ram K.R."/>
            <person name="Rand D."/>
            <person name="Rasmussen M.D."/>
            <person name="Reed L.K."/>
            <person name="Reenan R."/>
            <person name="Reily A."/>
            <person name="Remington K.A."/>
            <person name="Rieger T.T."/>
            <person name="Ritchie M.G."/>
            <person name="Robin C."/>
            <person name="Rogers Y.H."/>
            <person name="Rohde C."/>
            <person name="Rozas J."/>
            <person name="Rubenfield M.J."/>
            <person name="Ruiz A."/>
            <person name="Russo S."/>
            <person name="Salzberg S.L."/>
            <person name="Sanchez-Gracia A."/>
            <person name="Saranga D.J."/>
            <person name="Sato H."/>
            <person name="Schaeffer S.W."/>
            <person name="Schatz M.C."/>
            <person name="Schlenke T."/>
            <person name="Schwartz R."/>
            <person name="Segarra C."/>
            <person name="Singh R.S."/>
            <person name="Sirot L."/>
            <person name="Sirota M."/>
            <person name="Sisneros N.B."/>
            <person name="Smith C.D."/>
            <person name="Smith T.F."/>
            <person name="Spieth J."/>
            <person name="Stage D.E."/>
            <person name="Stark A."/>
            <person name="Stephan W."/>
            <person name="Strausberg R.L."/>
            <person name="Strempel S."/>
            <person name="Sturgill D."/>
            <person name="Sutton G."/>
            <person name="Sutton G.G."/>
            <person name="Tao W."/>
            <person name="Teichmann S."/>
            <person name="Tobari Y.N."/>
            <person name="Tomimura Y."/>
            <person name="Tsolas J.M."/>
            <person name="Valente V.L."/>
            <person name="Venter E."/>
            <person name="Venter J.C."/>
            <person name="Vicario S."/>
            <person name="Vieira F.G."/>
            <person name="Vilella A.J."/>
            <person name="Villasante A."/>
            <person name="Walenz B."/>
            <person name="Wang J."/>
            <person name="Wasserman M."/>
            <person name="Watts T."/>
            <person name="Wilson D."/>
            <person name="Wilson R.K."/>
            <person name="Wing R.A."/>
            <person name="Wolfner M.F."/>
            <person name="Wong A."/>
            <person name="Wong G.K."/>
            <person name="Wu C.I."/>
            <person name="Wu G."/>
            <person name="Yamamoto D."/>
            <person name="Yang H.P."/>
            <person name="Yang S.P."/>
            <person name="Yorke J.A."/>
            <person name="Yoshida K."/>
            <person name="Zdobnov E."/>
            <person name="Zhang P."/>
            <person name="Zhang Y."/>
            <person name="Zimin A.V."/>
            <person name="Baldwin J."/>
            <person name="Abdouelleil A."/>
            <person name="Abdulkadir J."/>
            <person name="Abebe A."/>
            <person name="Abera B."/>
            <person name="Abreu J."/>
            <person name="Acer S.C."/>
            <person name="Aftuck L."/>
            <person name="Alexander A."/>
            <person name="An P."/>
            <person name="Anderson E."/>
            <person name="Anderson S."/>
            <person name="Arachi H."/>
            <person name="Azer M."/>
            <person name="Bachantsang P."/>
            <person name="Barry A."/>
            <person name="Bayul T."/>
            <person name="Berlin A."/>
            <person name="Bessette D."/>
            <person name="Bloom T."/>
            <person name="Blye J."/>
            <person name="Boguslavskiy L."/>
            <person name="Bonnet C."/>
            <person name="Boukhgalter B."/>
            <person name="Bourzgui I."/>
            <person name="Brown A."/>
            <person name="Cahill P."/>
            <person name="Channer S."/>
            <person name="Cheshatsang Y."/>
            <person name="Chuda L."/>
            <person name="Citroen M."/>
            <person name="Collymore A."/>
            <person name="Cooke P."/>
            <person name="Costello M."/>
            <person name="D'Aco K."/>
            <person name="Daza R."/>
            <person name="De Haan G."/>
            <person name="DeGray S."/>
            <person name="DeMaso C."/>
            <person name="Dhargay N."/>
            <person name="Dooley K."/>
            <person name="Dooley E."/>
            <person name="Doricent M."/>
            <person name="Dorje P."/>
            <person name="Dorjee K."/>
            <person name="Dupes A."/>
            <person name="Elong R."/>
            <person name="Falk J."/>
            <person name="Farina A."/>
            <person name="Faro S."/>
            <person name="Ferguson D."/>
            <person name="Fisher S."/>
            <person name="Foley C.D."/>
            <person name="Franke A."/>
            <person name="Friedrich D."/>
            <person name="Gadbois L."/>
            <person name="Gearin G."/>
            <person name="Gearin C.R."/>
            <person name="Giannoukos G."/>
            <person name="Goode T."/>
            <person name="Graham J."/>
            <person name="Grandbois E."/>
            <person name="Grewal S."/>
            <person name="Gyaltsen K."/>
            <person name="Hafez N."/>
            <person name="Hagos B."/>
            <person name="Hall J."/>
            <person name="Henson C."/>
            <person name="Hollinger A."/>
            <person name="Honan T."/>
            <person name="Huard M.D."/>
            <person name="Hughes L."/>
            <person name="Hurhula B."/>
            <person name="Husby M.E."/>
            <person name="Kamat A."/>
            <person name="Kanga B."/>
            <person name="Kashin S."/>
            <person name="Khazanovich D."/>
            <person name="Kisner P."/>
            <person name="Lance K."/>
            <person name="Lara M."/>
            <person name="Lee W."/>
            <person name="Lennon N."/>
            <person name="Letendre F."/>
            <person name="LeVine R."/>
            <person name="Lipovsky A."/>
            <person name="Liu X."/>
            <person name="Liu J."/>
            <person name="Liu S."/>
            <person name="Lokyitsang T."/>
            <person name="Lokyitsang Y."/>
            <person name="Lubonja R."/>
            <person name="Lui A."/>
            <person name="MacDonald P."/>
            <person name="Magnisalis V."/>
            <person name="Maru K."/>
            <person name="Matthews C."/>
            <person name="McCusker W."/>
            <person name="McDonough S."/>
            <person name="Mehta T."/>
            <person name="Meldrim J."/>
            <person name="Meneus L."/>
            <person name="Mihai O."/>
            <person name="Mihalev A."/>
            <person name="Mihova T."/>
            <person name="Mittelman R."/>
            <person name="Mlenga V."/>
            <person name="Montmayeur A."/>
            <person name="Mulrain L."/>
            <person name="Navidi A."/>
            <person name="Naylor J."/>
            <person name="Negash T."/>
            <person name="Nguyen T."/>
            <person name="Nguyen N."/>
            <person name="Nicol R."/>
            <person name="Norbu C."/>
            <person name="Norbu N."/>
            <person name="Novod N."/>
            <person name="O'Neill B."/>
            <person name="Osman S."/>
            <person name="Markiewicz E."/>
            <person name="Oyono O.L."/>
            <person name="Patti C."/>
            <person name="Phunkhang P."/>
            <person name="Pierre F."/>
            <person name="Priest M."/>
            <person name="Raghuraman S."/>
            <person name="Rege F."/>
            <person name="Reyes R."/>
            <person name="Rise C."/>
            <person name="Rogov P."/>
            <person name="Ross K."/>
            <person name="Ryan E."/>
            <person name="Settipalli S."/>
            <person name="Shea T."/>
            <person name="Sherpa N."/>
            <person name="Shi L."/>
            <person name="Shih D."/>
            <person name="Sparrow T."/>
            <person name="Spaulding J."/>
            <person name="Stalker J."/>
            <person name="Stange-Thomann N."/>
            <person name="Stavropoulos S."/>
            <person name="Stone C."/>
            <person name="Strader C."/>
            <person name="Tesfaye S."/>
            <person name="Thomson T."/>
            <person name="Thoulutsang Y."/>
            <person name="Thoulutsang D."/>
            <person name="Topham K."/>
            <person name="Topping I."/>
            <person name="Tsamla T."/>
            <person name="Vassiliev H."/>
            <person name="Vo A."/>
            <person name="Wangchuk T."/>
            <person name="Wangdi T."/>
            <person name="Weiand M."/>
            <person name="Wilkinson J."/>
            <person name="Wilson A."/>
            <person name="Yadav S."/>
            <person name="Young G."/>
            <person name="Yu Q."/>
            <person name="Zembek L."/>
            <person name="Zhong D."/>
            <person name="Zimmer A."/>
            <person name="Zwirko Z."/>
            <person name="Jaffe D.B."/>
            <person name="Alvarez P."/>
            <person name="Brockman W."/>
            <person name="Butler J."/>
            <person name="Chin C."/>
            <person name="Gnerre S."/>
            <person name="Grabherr M."/>
            <person name="Kleber M."/>
            <person name="Mauceli E."/>
            <person name="MacCallum I."/>
        </authorList>
    </citation>
    <scope>NUCLEOTIDE SEQUENCE [LARGE SCALE GENOMIC DNA]</scope>
    <source>
        <strain evidence="4">Tucson 15081-1352.22</strain>
    </source>
</reference>
<dbReference type="Gene3D" id="2.60.120.340">
    <property type="entry name" value="Nucleoplasmin core domain"/>
    <property type="match status" value="1"/>
</dbReference>
<evidence type="ECO:0000313" key="3">
    <source>
        <dbReference type="EMBL" id="EDW06441.1"/>
    </source>
</evidence>
<dbReference type="AlphaFoldDB" id="B4L5I2"/>
<keyword evidence="4" id="KW-1185">Reference proteome</keyword>
<dbReference type="InterPro" id="IPR041232">
    <property type="entry name" value="NPL"/>
</dbReference>
<feature type="compositionally biased region" description="Basic and acidic residues" evidence="1">
    <location>
        <begin position="159"/>
        <end position="173"/>
    </location>
</feature>
<evidence type="ECO:0000259" key="2">
    <source>
        <dbReference type="Pfam" id="PF17800"/>
    </source>
</evidence>
<dbReference type="EMBL" id="CH933811">
    <property type="protein sequence ID" value="EDW06441.1"/>
    <property type="molecule type" value="Genomic_DNA"/>
</dbReference>
<feature type="compositionally biased region" description="Acidic residues" evidence="1">
    <location>
        <begin position="278"/>
        <end position="291"/>
    </location>
</feature>
<feature type="region of interest" description="Disordered" evidence="1">
    <location>
        <begin position="264"/>
        <end position="319"/>
    </location>
</feature>
<feature type="domain" description="Nucleoplasmin-like" evidence="2">
    <location>
        <begin position="9"/>
        <end position="92"/>
    </location>
</feature>
<dbReference type="InParanoid" id="B4L5I2"/>
<evidence type="ECO:0000313" key="4">
    <source>
        <dbReference type="Proteomes" id="UP000009192"/>
    </source>
</evidence>
<sequence>MEDESSMFFFGVNIKPYRKYTQHVTGSLHISNVALASGASGKLFLKVHNQKFTVATLSTATPQASLDLNFSDGDRVYFYAVGNGHLSILGYALSIQQPASYVSYRNMPPGGLHADSWFYDGDEDSADSVATYRTLSDSYMLDSSEDSMDSNHTQSAPEADNRSTETDENKADSQVDTVYELSSDNERPGVIIEELYPTPATENCEAQTSNGLNTMPQRVEVIIVNEDVHDVEYVNVDVNEVGTQEINENDENDENDEKAEIANDYNENDENVNVIDTEQNDIDGTNDENDPVESSASTDEHQSPPAKRTRLSSASDAEQ</sequence>
<gene>
    <name evidence="3" type="primary">Dmoj\GI21730</name>
    <name evidence="3" type="ORF">Dmoj_GI21730</name>
</gene>
<dbReference type="Proteomes" id="UP000009192">
    <property type="component" value="Unassembled WGS sequence"/>
</dbReference>
<evidence type="ECO:0000256" key="1">
    <source>
        <dbReference type="SAM" id="MobiDB-lite"/>
    </source>
</evidence>
<accession>B4L5I2</accession>
<dbReference type="Pfam" id="PF17800">
    <property type="entry name" value="NPL"/>
    <property type="match status" value="1"/>
</dbReference>
<protein>
    <recommendedName>
        <fullName evidence="2">Nucleoplasmin-like domain-containing protein</fullName>
    </recommendedName>
</protein>
<proteinExistence type="predicted"/>
<organism evidence="3 4">
    <name type="scientific">Drosophila mojavensis</name>
    <name type="common">Fruit fly</name>
    <dbReference type="NCBI Taxonomy" id="7230"/>
    <lineage>
        <taxon>Eukaryota</taxon>
        <taxon>Metazoa</taxon>
        <taxon>Ecdysozoa</taxon>
        <taxon>Arthropoda</taxon>
        <taxon>Hexapoda</taxon>
        <taxon>Insecta</taxon>
        <taxon>Pterygota</taxon>
        <taxon>Neoptera</taxon>
        <taxon>Endopterygota</taxon>
        <taxon>Diptera</taxon>
        <taxon>Brachycera</taxon>
        <taxon>Muscomorpha</taxon>
        <taxon>Ephydroidea</taxon>
        <taxon>Drosophilidae</taxon>
        <taxon>Drosophila</taxon>
    </lineage>
</organism>
<feature type="region of interest" description="Disordered" evidence="1">
    <location>
        <begin position="141"/>
        <end position="186"/>
    </location>
</feature>
<name>B4L5I2_DROMO</name>
<dbReference type="KEGG" id="dmo:Dmoj_GI21730"/>